<dbReference type="InterPro" id="IPR002213">
    <property type="entry name" value="UDP_glucos_trans"/>
</dbReference>
<dbReference type="GO" id="GO:0080043">
    <property type="term" value="F:quercetin 3-O-glucosyltransferase activity"/>
    <property type="evidence" value="ECO:0007669"/>
    <property type="project" value="TreeGrafter"/>
</dbReference>
<name>A0AAD3T5K9_NEPGR</name>
<dbReference type="FunFam" id="3.40.50.2000:FF:000060">
    <property type="entry name" value="Glycosyltransferase"/>
    <property type="match status" value="1"/>
</dbReference>
<dbReference type="PANTHER" id="PTHR11926:SF1494">
    <property type="entry name" value="FLAVONOL 3-O-GLUCOSYLTRANSFERASE UGT76E12-RELATED"/>
    <property type="match status" value="1"/>
</dbReference>
<dbReference type="GO" id="GO:0120514">
    <property type="term" value="F:2-hydroxyflavanone C-glucosyltransferase activity"/>
    <property type="evidence" value="ECO:0007669"/>
    <property type="project" value="UniProtKB-EC"/>
</dbReference>
<evidence type="ECO:0000256" key="5">
    <source>
        <dbReference type="RuleBase" id="RU003718"/>
    </source>
</evidence>
<dbReference type="AlphaFoldDB" id="A0AAD3T5K9"/>
<gene>
    <name evidence="7" type="ORF">Nepgr_025116</name>
</gene>
<dbReference type="InterPro" id="IPR035595">
    <property type="entry name" value="UDP_glycos_trans_CS"/>
</dbReference>
<comment type="catalytic activity">
    <reaction evidence="4">
        <text>a 3'-hydro-2'-hydroxy-beta-oxodihydrochalcone + UDP-alpha-D-glucose = a 3'-(beta-D-glucopyranosyl)-2'-hydroxy-beta-oxodihydrochalcone + UDP + H(+)</text>
        <dbReference type="Rhea" id="RHEA:51504"/>
        <dbReference type="ChEBI" id="CHEBI:15378"/>
        <dbReference type="ChEBI" id="CHEBI:58223"/>
        <dbReference type="ChEBI" id="CHEBI:58885"/>
        <dbReference type="ChEBI" id="CHEBI:142482"/>
        <dbReference type="ChEBI" id="CHEBI:142483"/>
        <dbReference type="EC" id="2.4.1.360"/>
    </reaction>
    <physiologicalReaction direction="left-to-right" evidence="4">
        <dbReference type="Rhea" id="RHEA:51505"/>
    </physiologicalReaction>
</comment>
<dbReference type="EMBL" id="BSYO01000026">
    <property type="protein sequence ID" value="GMH23273.1"/>
    <property type="molecule type" value="Genomic_DNA"/>
</dbReference>
<evidence type="ECO:0000256" key="1">
    <source>
        <dbReference type="ARBA" id="ARBA00009995"/>
    </source>
</evidence>
<keyword evidence="2 5" id="KW-0328">Glycosyltransferase</keyword>
<evidence type="ECO:0000256" key="6">
    <source>
        <dbReference type="RuleBase" id="RU362057"/>
    </source>
</evidence>
<reference evidence="7" key="1">
    <citation type="submission" date="2023-05" db="EMBL/GenBank/DDBJ databases">
        <title>Nepenthes gracilis genome sequencing.</title>
        <authorList>
            <person name="Fukushima K."/>
        </authorList>
    </citation>
    <scope>NUCLEOTIDE SEQUENCE</scope>
    <source>
        <strain evidence="7">SING2019-196</strain>
    </source>
</reference>
<comment type="caution">
    <text evidence="7">The sequence shown here is derived from an EMBL/GenBank/DDBJ whole genome shotgun (WGS) entry which is preliminary data.</text>
</comment>
<dbReference type="Proteomes" id="UP001279734">
    <property type="component" value="Unassembled WGS sequence"/>
</dbReference>
<protein>
    <recommendedName>
        <fullName evidence="6">Glycosyltransferase</fullName>
        <ecNumber evidence="6">2.4.1.-</ecNumber>
    </recommendedName>
</protein>
<evidence type="ECO:0000256" key="3">
    <source>
        <dbReference type="ARBA" id="ARBA00022679"/>
    </source>
</evidence>
<dbReference type="CDD" id="cd03784">
    <property type="entry name" value="GT1_Gtf-like"/>
    <property type="match status" value="1"/>
</dbReference>
<keyword evidence="8" id="KW-1185">Reference proteome</keyword>
<sequence>MTPPPTSGAPRRHVAVCAFPFATHAAPVLLLTRRIASAAPDVRFTFFNTDKSNAVLFKSAGGGSVPDNIVPHGVHDGVPEGYEFSGSPVEPVGLFLKAGEESLRKSIEEAEEQVGMKISCLVTDAFLWFCQKIAAEKGAPWVPVWTGGASSLASHLHTDLFRSKFGVQDEGLQGRDNEAADMIPGFSAVRVGDLPAGIVTGDLRSPFSQMLHEMAFRLPKAAAVAINSFEGLDPDITRCLSAKLRNFLNVGPFALMSPPPATKSDKHGCLPWLESQAPASVTYVSFGSVATPPPDMLVGLAEALEASKVAFLWSMNDNAQAKLPKGFVERTGGRGKVVPWAPQLALLAHPSVAAFVTHGGWNSILESIVSGVPMICLPFFGDQILNRRFIECVWRIGIGVEGEVFMKTGMLNALKKVMVGSEEGKKMRENLRVLKQLAQEAVKADGSSTQNFSSLMEIITAGKES</sequence>
<dbReference type="GO" id="GO:0080044">
    <property type="term" value="F:quercetin 7-O-glucosyltransferase activity"/>
    <property type="evidence" value="ECO:0007669"/>
    <property type="project" value="TreeGrafter"/>
</dbReference>
<accession>A0AAD3T5K9</accession>
<comment type="similarity">
    <text evidence="1 5">Belongs to the UDP-glycosyltransferase family.</text>
</comment>
<evidence type="ECO:0000256" key="2">
    <source>
        <dbReference type="ARBA" id="ARBA00022676"/>
    </source>
</evidence>
<dbReference type="EC" id="2.4.1.-" evidence="6"/>
<evidence type="ECO:0000256" key="4">
    <source>
        <dbReference type="ARBA" id="ARBA00051296"/>
    </source>
</evidence>
<evidence type="ECO:0000313" key="7">
    <source>
        <dbReference type="EMBL" id="GMH23273.1"/>
    </source>
</evidence>
<keyword evidence="3 5" id="KW-0808">Transferase</keyword>
<dbReference type="PROSITE" id="PS00375">
    <property type="entry name" value="UDPGT"/>
    <property type="match status" value="1"/>
</dbReference>
<proteinExistence type="inferred from homology"/>
<evidence type="ECO:0000313" key="8">
    <source>
        <dbReference type="Proteomes" id="UP001279734"/>
    </source>
</evidence>
<dbReference type="Gene3D" id="3.40.50.2000">
    <property type="entry name" value="Glycogen Phosphorylase B"/>
    <property type="match status" value="2"/>
</dbReference>
<dbReference type="SUPFAM" id="SSF53756">
    <property type="entry name" value="UDP-Glycosyltransferase/glycogen phosphorylase"/>
    <property type="match status" value="1"/>
</dbReference>
<dbReference type="Pfam" id="PF00201">
    <property type="entry name" value="UDPGT"/>
    <property type="match status" value="1"/>
</dbReference>
<dbReference type="PANTHER" id="PTHR11926">
    <property type="entry name" value="GLUCOSYL/GLUCURONOSYL TRANSFERASES"/>
    <property type="match status" value="1"/>
</dbReference>
<organism evidence="7 8">
    <name type="scientific">Nepenthes gracilis</name>
    <name type="common">Slender pitcher plant</name>
    <dbReference type="NCBI Taxonomy" id="150966"/>
    <lineage>
        <taxon>Eukaryota</taxon>
        <taxon>Viridiplantae</taxon>
        <taxon>Streptophyta</taxon>
        <taxon>Embryophyta</taxon>
        <taxon>Tracheophyta</taxon>
        <taxon>Spermatophyta</taxon>
        <taxon>Magnoliopsida</taxon>
        <taxon>eudicotyledons</taxon>
        <taxon>Gunneridae</taxon>
        <taxon>Pentapetalae</taxon>
        <taxon>Caryophyllales</taxon>
        <taxon>Nepenthaceae</taxon>
        <taxon>Nepenthes</taxon>
    </lineage>
</organism>